<feature type="region of interest" description="Disordered" evidence="1">
    <location>
        <begin position="50"/>
        <end position="74"/>
    </location>
</feature>
<feature type="compositionally biased region" description="Basic and acidic residues" evidence="1">
    <location>
        <begin position="109"/>
        <end position="120"/>
    </location>
</feature>
<evidence type="ECO:0000256" key="1">
    <source>
        <dbReference type="SAM" id="MobiDB-lite"/>
    </source>
</evidence>
<dbReference type="GeneID" id="28739160"/>
<reference evidence="2 3" key="1">
    <citation type="submission" date="2015-06" db="EMBL/GenBank/DDBJ databases">
        <title>Draft genome of the ant-associated black yeast Phialophora attae CBS 131958.</title>
        <authorList>
            <person name="Moreno L.F."/>
            <person name="Stielow B.J."/>
            <person name="de Hoog S."/>
            <person name="Vicente V.A."/>
            <person name="Weiss V.A."/>
            <person name="de Vries M."/>
            <person name="Cruz L.M."/>
            <person name="Souza E.M."/>
        </authorList>
    </citation>
    <scope>NUCLEOTIDE SEQUENCE [LARGE SCALE GENOMIC DNA]</scope>
    <source>
        <strain evidence="2 3">CBS 131958</strain>
    </source>
</reference>
<feature type="region of interest" description="Disordered" evidence="1">
    <location>
        <begin position="109"/>
        <end position="145"/>
    </location>
</feature>
<feature type="compositionally biased region" description="Polar residues" evidence="1">
    <location>
        <begin position="55"/>
        <end position="67"/>
    </location>
</feature>
<comment type="caution">
    <text evidence="2">The sequence shown here is derived from an EMBL/GenBank/DDBJ whole genome shotgun (WGS) entry which is preliminary data.</text>
</comment>
<keyword evidence="3" id="KW-1185">Reference proteome</keyword>
<feature type="compositionally biased region" description="Basic and acidic residues" evidence="1">
    <location>
        <begin position="1"/>
        <end position="12"/>
    </location>
</feature>
<dbReference type="Proteomes" id="UP000038010">
    <property type="component" value="Unassembled WGS sequence"/>
</dbReference>
<accession>A0A0N0NQF7</accession>
<organism evidence="2 3">
    <name type="scientific">Cyphellophora attinorum</name>
    <dbReference type="NCBI Taxonomy" id="1664694"/>
    <lineage>
        <taxon>Eukaryota</taxon>
        <taxon>Fungi</taxon>
        <taxon>Dikarya</taxon>
        <taxon>Ascomycota</taxon>
        <taxon>Pezizomycotina</taxon>
        <taxon>Eurotiomycetes</taxon>
        <taxon>Chaetothyriomycetidae</taxon>
        <taxon>Chaetothyriales</taxon>
        <taxon>Cyphellophoraceae</taxon>
        <taxon>Cyphellophora</taxon>
    </lineage>
</organism>
<proteinExistence type="predicted"/>
<evidence type="ECO:0000313" key="2">
    <source>
        <dbReference type="EMBL" id="KPI43649.1"/>
    </source>
</evidence>
<feature type="region of interest" description="Disordered" evidence="1">
    <location>
        <begin position="1"/>
        <end position="35"/>
    </location>
</feature>
<feature type="compositionally biased region" description="Polar residues" evidence="1">
    <location>
        <begin position="22"/>
        <end position="35"/>
    </location>
</feature>
<evidence type="ECO:0000313" key="3">
    <source>
        <dbReference type="Proteomes" id="UP000038010"/>
    </source>
</evidence>
<protein>
    <submittedName>
        <fullName evidence="2">Uncharacterized protein</fullName>
    </submittedName>
</protein>
<dbReference type="EMBL" id="LFJN01000005">
    <property type="protein sequence ID" value="KPI43649.1"/>
    <property type="molecule type" value="Genomic_DNA"/>
</dbReference>
<dbReference type="AlphaFoldDB" id="A0A0N0NQF7"/>
<name>A0A0N0NQF7_9EURO</name>
<dbReference type="VEuPathDB" id="FungiDB:AB675_6952"/>
<gene>
    <name evidence="2" type="ORF">AB675_6952</name>
</gene>
<sequence length="145" mass="16556">MGRHLLEHDASIFKRRKKETSENAASPKQASTTLEPDSAFVTLKYTRARSEEQDQAQVPSLGISSTLDVDPEDDQVVPCAYTQAMKEARSRGMTAEEYLQDFKREMFEDSRRQVAKERSMSKTLSRKRARENDQTGSIARRTSDH</sequence>
<dbReference type="RefSeq" id="XP_018003612.1">
    <property type="nucleotide sequence ID" value="XM_018147282.1"/>
</dbReference>